<gene>
    <name evidence="11" type="ORF">I79_007692</name>
</gene>
<feature type="region of interest" description="Disordered" evidence="10">
    <location>
        <begin position="1"/>
        <end position="105"/>
    </location>
</feature>
<comment type="caution">
    <text evidence="9">Lacks conserved residue(s) required for the propagation of feature annotation.</text>
</comment>
<sequence>CRGLGGGRISVFSLSPAPRTRSCSSSLFPPASGSPCLVTQEAGASQLPYNPTPTPATPPTQSHPTMTPASAPPSWGAHSTPPLALVTPPPSCRSSQDHPGLRIGPLIPEQDYERLEDCDPEGSQDSPLHGEDHQPLLHVPEGLRGSWHHIQNLDSFFTKISFVLHIQFIFIVTFTTFLLRCVDYNVLFNNQPKNQTRPGPFHSKVTLSDAILPSAQCAEKVHDSPLLVFLLVLAAGFWLFQLLRSVCNLFSYWDIQVFYREALHIPPEELSSVSWAEVQSRLLELQRSGGLCVQPRPLTELDVHHRILRYTNYQALFAALLVLTIYDEDVLAVEHVLTTMTALGVTATVARSFIPEEQYQGRPSQLLLQAALAHMHYLPEEPGAVGARASSYWQMAQLLQYRAVSLLEELLSPLLTPLFLLFWFHPRALEIIDFFHHFTVDVAGVGDICSFALMDVKRHGHPQPEAFLANLLVNPRQPQRDLSPTAPCPAAATASLLASISRMVQDPSCVSPGGTGSQKLTQLPELVSAEMSLHAIYLHQQQQEPWGEASASSPPRPWSSPSQPGSPDEEKPSWSSDGSSPASSPRQQWGIQRARNLFPKRFQETTDTQKEPLPGPLH</sequence>
<dbReference type="EMBL" id="JH000263">
    <property type="protein sequence ID" value="EGV91789.1"/>
    <property type="molecule type" value="Genomic_DNA"/>
</dbReference>
<dbReference type="AlphaFoldDB" id="G3HB71"/>
<dbReference type="GO" id="GO:0006869">
    <property type="term" value="P:lipid transport"/>
    <property type="evidence" value="ECO:0007669"/>
    <property type="project" value="UniProtKB-KW"/>
</dbReference>
<feature type="transmembrane region" description="Helical" evidence="9">
    <location>
        <begin position="162"/>
        <end position="182"/>
    </location>
</feature>
<comment type="subcellular location">
    <subcellularLocation>
        <location evidence="1 9">Preautophagosomal structure membrane</location>
        <topology evidence="1 9">Multi-pass membrane protein</topology>
    </subcellularLocation>
</comment>
<accession>G3HB71</accession>
<dbReference type="InterPro" id="IPR007241">
    <property type="entry name" value="Autophagy-rel_prot_9"/>
</dbReference>
<keyword evidence="4 9" id="KW-0812">Transmembrane</keyword>
<comment type="similarity">
    <text evidence="2 9">Belongs to the ATG9 family.</text>
</comment>
<reference evidence="12" key="1">
    <citation type="journal article" date="2011" name="Nat. Biotechnol.">
        <title>The genomic sequence of the Chinese hamster ovary (CHO)-K1 cell line.</title>
        <authorList>
            <person name="Xu X."/>
            <person name="Nagarajan H."/>
            <person name="Lewis N.E."/>
            <person name="Pan S."/>
            <person name="Cai Z."/>
            <person name="Liu X."/>
            <person name="Chen W."/>
            <person name="Xie M."/>
            <person name="Wang W."/>
            <person name="Hammond S."/>
            <person name="Andersen M.R."/>
            <person name="Neff N."/>
            <person name="Passarelli B."/>
            <person name="Koh W."/>
            <person name="Fan H.C."/>
            <person name="Wang J."/>
            <person name="Gui Y."/>
            <person name="Lee K.H."/>
            <person name="Betenbaugh M.J."/>
            <person name="Quake S.R."/>
            <person name="Famili I."/>
            <person name="Palsson B.O."/>
            <person name="Wang J."/>
        </authorList>
    </citation>
    <scope>NUCLEOTIDE SEQUENCE [LARGE SCALE GENOMIC DNA]</scope>
    <source>
        <strain evidence="12">CHO K1 cell line</strain>
    </source>
</reference>
<feature type="transmembrane region" description="Helical" evidence="9">
    <location>
        <begin position="226"/>
        <end position="243"/>
    </location>
</feature>
<proteinExistence type="inferred from homology"/>
<dbReference type="STRING" id="10029.G3HB71"/>
<dbReference type="GlyGen" id="G3HB71">
    <property type="glycosylation" value="3 sites"/>
</dbReference>
<keyword evidence="8 9" id="KW-0472">Membrane</keyword>
<dbReference type="PANTHER" id="PTHR13038">
    <property type="entry name" value="APG9 AUTOPHAGY 9"/>
    <property type="match status" value="1"/>
</dbReference>
<feature type="region of interest" description="Disordered" evidence="10">
    <location>
        <begin position="541"/>
        <end position="618"/>
    </location>
</feature>
<evidence type="ECO:0000256" key="5">
    <source>
        <dbReference type="ARBA" id="ARBA00022989"/>
    </source>
</evidence>
<evidence type="ECO:0000256" key="4">
    <source>
        <dbReference type="ARBA" id="ARBA00022692"/>
    </source>
</evidence>
<organism evidence="11 12">
    <name type="scientific">Cricetulus griseus</name>
    <name type="common">Chinese hamster</name>
    <name type="synonym">Cricetulus barabensis griseus</name>
    <dbReference type="NCBI Taxonomy" id="10029"/>
    <lineage>
        <taxon>Eukaryota</taxon>
        <taxon>Metazoa</taxon>
        <taxon>Chordata</taxon>
        <taxon>Craniata</taxon>
        <taxon>Vertebrata</taxon>
        <taxon>Euteleostomi</taxon>
        <taxon>Mammalia</taxon>
        <taxon>Eutheria</taxon>
        <taxon>Euarchontoglires</taxon>
        <taxon>Glires</taxon>
        <taxon>Rodentia</taxon>
        <taxon>Myomorpha</taxon>
        <taxon>Muroidea</taxon>
        <taxon>Cricetidae</taxon>
        <taxon>Cricetinae</taxon>
        <taxon>Cricetulus</taxon>
    </lineage>
</organism>
<keyword evidence="7 9" id="KW-0445">Lipid transport</keyword>
<dbReference type="InParanoid" id="G3HB71"/>
<comment type="function">
    <text evidence="9">Phospholipid scramblase involved in autophagy. Cycles between the preautophagosomal structure/phagophore assembly site (PAS) and the cytoplasmic vesicle pool and supplies membrane for the growing autophagosome. Lipid scramblase activity plays a key role in preautophagosomal structure/phagophore assembly by distributing the phospholipids that arrive through ATG2 from the cytoplasmic to the luminal leaflet of the bilayer, thereby driving autophagosomal membrane expansion.</text>
</comment>
<dbReference type="GO" id="GO:0005776">
    <property type="term" value="C:autophagosome"/>
    <property type="evidence" value="ECO:0007669"/>
    <property type="project" value="TreeGrafter"/>
</dbReference>
<dbReference type="Proteomes" id="UP000001075">
    <property type="component" value="Unassembled WGS sequence"/>
</dbReference>
<evidence type="ECO:0000313" key="12">
    <source>
        <dbReference type="Proteomes" id="UP000001075"/>
    </source>
</evidence>
<evidence type="ECO:0000256" key="9">
    <source>
        <dbReference type="RuleBase" id="RU364027"/>
    </source>
</evidence>
<dbReference type="GO" id="GO:0034497">
    <property type="term" value="P:protein localization to phagophore assembly site"/>
    <property type="evidence" value="ECO:0007669"/>
    <property type="project" value="TreeGrafter"/>
</dbReference>
<dbReference type="GO" id="GO:0061709">
    <property type="term" value="P:reticulophagy"/>
    <property type="evidence" value="ECO:0007669"/>
    <property type="project" value="TreeGrafter"/>
</dbReference>
<feature type="compositionally biased region" description="Low complexity" evidence="10">
    <location>
        <begin position="573"/>
        <end position="585"/>
    </location>
</feature>
<evidence type="ECO:0000256" key="10">
    <source>
        <dbReference type="SAM" id="MobiDB-lite"/>
    </source>
</evidence>
<keyword evidence="5 9" id="KW-1133">Transmembrane helix</keyword>
<feature type="non-terminal residue" evidence="11">
    <location>
        <position position="1"/>
    </location>
</feature>
<evidence type="ECO:0000256" key="7">
    <source>
        <dbReference type="ARBA" id="ARBA00023055"/>
    </source>
</evidence>
<dbReference type="eggNOG" id="KOG2173">
    <property type="taxonomic scope" value="Eukaryota"/>
</dbReference>
<evidence type="ECO:0000313" key="11">
    <source>
        <dbReference type="EMBL" id="EGV91789.1"/>
    </source>
</evidence>
<evidence type="ECO:0000256" key="3">
    <source>
        <dbReference type="ARBA" id="ARBA00022448"/>
    </source>
</evidence>
<protein>
    <recommendedName>
        <fullName evidence="9">Autophagy-related protein 9</fullName>
    </recommendedName>
</protein>
<dbReference type="Pfam" id="PF04109">
    <property type="entry name" value="ATG9"/>
    <property type="match status" value="2"/>
</dbReference>
<feature type="compositionally biased region" description="Basic and acidic residues" evidence="10">
    <location>
        <begin position="601"/>
        <end position="610"/>
    </location>
</feature>
<dbReference type="GO" id="GO:0000422">
    <property type="term" value="P:autophagy of mitochondrion"/>
    <property type="evidence" value="ECO:0007669"/>
    <property type="project" value="TreeGrafter"/>
</dbReference>
<evidence type="ECO:0000256" key="2">
    <source>
        <dbReference type="ARBA" id="ARBA00006185"/>
    </source>
</evidence>
<evidence type="ECO:0000256" key="1">
    <source>
        <dbReference type="ARBA" id="ARBA00004511"/>
    </source>
</evidence>
<name>G3HB71_CRIGR</name>
<keyword evidence="6 9" id="KW-0072">Autophagy</keyword>
<dbReference type="FunCoup" id="G3HB71">
    <property type="interactions" value="884"/>
</dbReference>
<keyword evidence="3 9" id="KW-0813">Transport</keyword>
<dbReference type="GO" id="GO:0034045">
    <property type="term" value="C:phagophore assembly site membrane"/>
    <property type="evidence" value="ECO:0007669"/>
    <property type="project" value="UniProtKB-SubCell"/>
</dbReference>
<evidence type="ECO:0000256" key="6">
    <source>
        <dbReference type="ARBA" id="ARBA00023006"/>
    </source>
</evidence>
<dbReference type="GO" id="GO:0034727">
    <property type="term" value="P:piecemeal microautophagy of the nucleus"/>
    <property type="evidence" value="ECO:0007669"/>
    <property type="project" value="TreeGrafter"/>
</dbReference>
<evidence type="ECO:0000256" key="8">
    <source>
        <dbReference type="ARBA" id="ARBA00023136"/>
    </source>
</evidence>
<dbReference type="PANTHER" id="PTHR13038:SF14">
    <property type="entry name" value="AUTOPHAGY-RELATED PROTEIN 9B"/>
    <property type="match status" value="1"/>
</dbReference>